<protein>
    <submittedName>
        <fullName evidence="2">Uncharacterized protein</fullName>
    </submittedName>
</protein>
<dbReference type="AlphaFoldDB" id="A0A0A9F944"/>
<proteinExistence type="predicted"/>
<organism evidence="2">
    <name type="scientific">Arundo donax</name>
    <name type="common">Giant reed</name>
    <name type="synonym">Donax arundinaceus</name>
    <dbReference type="NCBI Taxonomy" id="35708"/>
    <lineage>
        <taxon>Eukaryota</taxon>
        <taxon>Viridiplantae</taxon>
        <taxon>Streptophyta</taxon>
        <taxon>Embryophyta</taxon>
        <taxon>Tracheophyta</taxon>
        <taxon>Spermatophyta</taxon>
        <taxon>Magnoliopsida</taxon>
        <taxon>Liliopsida</taxon>
        <taxon>Poales</taxon>
        <taxon>Poaceae</taxon>
        <taxon>PACMAD clade</taxon>
        <taxon>Arundinoideae</taxon>
        <taxon>Arundineae</taxon>
        <taxon>Arundo</taxon>
    </lineage>
</organism>
<feature type="region of interest" description="Disordered" evidence="1">
    <location>
        <begin position="1"/>
        <end position="23"/>
    </location>
</feature>
<reference evidence="2" key="1">
    <citation type="submission" date="2014-09" db="EMBL/GenBank/DDBJ databases">
        <authorList>
            <person name="Magalhaes I.L.F."/>
            <person name="Oliveira U."/>
            <person name="Santos F.R."/>
            <person name="Vidigal T.H.D.A."/>
            <person name="Brescovit A.D."/>
            <person name="Santos A.J."/>
        </authorList>
    </citation>
    <scope>NUCLEOTIDE SEQUENCE</scope>
    <source>
        <tissue evidence="2">Shoot tissue taken approximately 20 cm above the soil surface</tissue>
    </source>
</reference>
<evidence type="ECO:0000313" key="2">
    <source>
        <dbReference type="EMBL" id="JAE09555.1"/>
    </source>
</evidence>
<evidence type="ECO:0000256" key="1">
    <source>
        <dbReference type="SAM" id="MobiDB-lite"/>
    </source>
</evidence>
<reference evidence="2" key="2">
    <citation type="journal article" date="2015" name="Data Brief">
        <title>Shoot transcriptome of the giant reed, Arundo donax.</title>
        <authorList>
            <person name="Barrero R.A."/>
            <person name="Guerrero F.D."/>
            <person name="Moolhuijzen P."/>
            <person name="Goolsby J.A."/>
            <person name="Tidwell J."/>
            <person name="Bellgard S.E."/>
            <person name="Bellgard M.I."/>
        </authorList>
    </citation>
    <scope>NUCLEOTIDE SEQUENCE</scope>
    <source>
        <tissue evidence="2">Shoot tissue taken approximately 20 cm above the soil surface</tissue>
    </source>
</reference>
<name>A0A0A9F944_ARUDO</name>
<sequence length="49" mass="5551">MALRAESRSSSRNMSQCPSHRMKNSVSLKYFTRCTSPAGVKRKFPSTRS</sequence>
<dbReference type="EMBL" id="GBRH01188341">
    <property type="protein sequence ID" value="JAE09555.1"/>
    <property type="molecule type" value="Transcribed_RNA"/>
</dbReference>
<accession>A0A0A9F944</accession>